<keyword evidence="3" id="KW-1185">Reference proteome</keyword>
<dbReference type="AlphaFoldDB" id="A0AA38HLY2"/>
<accession>A0AA38HLY2</accession>
<feature type="compositionally biased region" description="Low complexity" evidence="1">
    <location>
        <begin position="67"/>
        <end position="78"/>
    </location>
</feature>
<gene>
    <name evidence="2" type="ORF">Zmor_003287</name>
</gene>
<evidence type="ECO:0000313" key="3">
    <source>
        <dbReference type="Proteomes" id="UP001168821"/>
    </source>
</evidence>
<protein>
    <submittedName>
        <fullName evidence="2">Uncharacterized protein</fullName>
    </submittedName>
</protein>
<proteinExistence type="predicted"/>
<organism evidence="2 3">
    <name type="scientific">Zophobas morio</name>
    <dbReference type="NCBI Taxonomy" id="2755281"/>
    <lineage>
        <taxon>Eukaryota</taxon>
        <taxon>Metazoa</taxon>
        <taxon>Ecdysozoa</taxon>
        <taxon>Arthropoda</taxon>
        <taxon>Hexapoda</taxon>
        <taxon>Insecta</taxon>
        <taxon>Pterygota</taxon>
        <taxon>Neoptera</taxon>
        <taxon>Endopterygota</taxon>
        <taxon>Coleoptera</taxon>
        <taxon>Polyphaga</taxon>
        <taxon>Cucujiformia</taxon>
        <taxon>Tenebrionidae</taxon>
        <taxon>Zophobas</taxon>
    </lineage>
</organism>
<name>A0AA38HLY2_9CUCU</name>
<evidence type="ECO:0000256" key="1">
    <source>
        <dbReference type="SAM" id="MobiDB-lite"/>
    </source>
</evidence>
<feature type="region of interest" description="Disordered" evidence="1">
    <location>
        <begin position="67"/>
        <end position="89"/>
    </location>
</feature>
<sequence length="109" mass="11506">MDRKSGTAAFRSTACVSRPQLPSRSISERRCVVFANFAQSSAISSRRSVDIFGFGWSSSPWFASGTAAPAGSVSAARGRGPGGRRARARARGACALRTRLASRLNRAVS</sequence>
<dbReference type="EMBL" id="JALNTZ010000010">
    <property type="protein sequence ID" value="KAJ3639961.1"/>
    <property type="molecule type" value="Genomic_DNA"/>
</dbReference>
<comment type="caution">
    <text evidence="2">The sequence shown here is derived from an EMBL/GenBank/DDBJ whole genome shotgun (WGS) entry which is preliminary data.</text>
</comment>
<evidence type="ECO:0000313" key="2">
    <source>
        <dbReference type="EMBL" id="KAJ3639961.1"/>
    </source>
</evidence>
<reference evidence="2" key="1">
    <citation type="journal article" date="2023" name="G3 (Bethesda)">
        <title>Whole genome assemblies of Zophobas morio and Tenebrio molitor.</title>
        <authorList>
            <person name="Kaur S."/>
            <person name="Stinson S.A."/>
            <person name="diCenzo G.C."/>
        </authorList>
    </citation>
    <scope>NUCLEOTIDE SEQUENCE</scope>
    <source>
        <strain evidence="2">QUZm001</strain>
    </source>
</reference>
<dbReference type="Proteomes" id="UP001168821">
    <property type="component" value="Unassembled WGS sequence"/>
</dbReference>